<gene>
    <name evidence="2" type="ORF">IAB06_06855</name>
</gene>
<feature type="non-terminal residue" evidence="2">
    <location>
        <position position="191"/>
    </location>
</feature>
<organism evidence="2 3">
    <name type="scientific">Candidatus Avacidaminococcus intestinavium</name>
    <dbReference type="NCBI Taxonomy" id="2840684"/>
    <lineage>
        <taxon>Bacteria</taxon>
        <taxon>Bacillati</taxon>
        <taxon>Bacillota</taxon>
        <taxon>Negativicutes</taxon>
        <taxon>Acidaminococcales</taxon>
        <taxon>Acidaminococcaceae</taxon>
        <taxon>Acidaminococcaceae incertae sedis</taxon>
        <taxon>Candidatus Avacidaminococcus</taxon>
    </lineage>
</organism>
<evidence type="ECO:0000259" key="1">
    <source>
        <dbReference type="Pfam" id="PF13477"/>
    </source>
</evidence>
<evidence type="ECO:0000313" key="3">
    <source>
        <dbReference type="Proteomes" id="UP000824099"/>
    </source>
</evidence>
<comment type="caution">
    <text evidence="2">The sequence shown here is derived from an EMBL/GenBank/DDBJ whole genome shotgun (WGS) entry which is preliminary data.</text>
</comment>
<feature type="domain" description="Glycosyltransferase subfamily 4-like N-terminal" evidence="1">
    <location>
        <begin position="2"/>
        <end position="146"/>
    </location>
</feature>
<dbReference type="Pfam" id="PF13477">
    <property type="entry name" value="Glyco_trans_4_2"/>
    <property type="match status" value="1"/>
</dbReference>
<dbReference type="InterPro" id="IPR028098">
    <property type="entry name" value="Glyco_trans_4-like_N"/>
</dbReference>
<name>A0A9D1MQS7_9FIRM</name>
<dbReference type="Proteomes" id="UP000824099">
    <property type="component" value="Unassembled WGS sequence"/>
</dbReference>
<dbReference type="AlphaFoldDB" id="A0A9D1MQS7"/>
<evidence type="ECO:0000313" key="2">
    <source>
        <dbReference type="EMBL" id="HIU64734.1"/>
    </source>
</evidence>
<reference evidence="2" key="1">
    <citation type="submission" date="2020-10" db="EMBL/GenBank/DDBJ databases">
        <authorList>
            <person name="Gilroy R."/>
        </authorList>
    </citation>
    <scope>NUCLEOTIDE SEQUENCE</scope>
    <source>
        <strain evidence="2">CHK160-1198</strain>
    </source>
</reference>
<protein>
    <submittedName>
        <fullName evidence="2">Glycosyltransferase family 1 protein</fullName>
    </submittedName>
</protein>
<dbReference type="EMBL" id="DVNI01000115">
    <property type="protein sequence ID" value="HIU64734.1"/>
    <property type="molecule type" value="Genomic_DNA"/>
</dbReference>
<accession>A0A9D1MQS7</accession>
<dbReference type="Gene3D" id="3.40.50.2000">
    <property type="entry name" value="Glycogen Phosphorylase B"/>
    <property type="match status" value="1"/>
</dbReference>
<proteinExistence type="predicted"/>
<reference evidence="2" key="2">
    <citation type="journal article" date="2021" name="PeerJ">
        <title>Extensive microbial diversity within the chicken gut microbiome revealed by metagenomics and culture.</title>
        <authorList>
            <person name="Gilroy R."/>
            <person name="Ravi A."/>
            <person name="Getino M."/>
            <person name="Pursley I."/>
            <person name="Horton D.L."/>
            <person name="Alikhan N.F."/>
            <person name="Baker D."/>
            <person name="Gharbi K."/>
            <person name="Hall N."/>
            <person name="Watson M."/>
            <person name="Adriaenssens E.M."/>
            <person name="Foster-Nyarko E."/>
            <person name="Jarju S."/>
            <person name="Secka A."/>
            <person name="Antonio M."/>
            <person name="Oren A."/>
            <person name="Chaudhuri R.R."/>
            <person name="La Ragione R."/>
            <person name="Hildebrand F."/>
            <person name="Pallen M.J."/>
        </authorList>
    </citation>
    <scope>NUCLEOTIDE SEQUENCE</scope>
    <source>
        <strain evidence="2">CHK160-1198</strain>
    </source>
</reference>
<dbReference type="SUPFAM" id="SSF53756">
    <property type="entry name" value="UDP-Glycosyltransferase/glycogen phosphorylase"/>
    <property type="match status" value="1"/>
</dbReference>
<sequence length="191" mass="22158">MKILILANSDMGLYKFRKELLEVFKEKKYEVYVSFPHGNMQQEIELLTDKIIYTDIDRRGTNVIKDFFLLIKYIFLIKKINPDFVLTYTIKPNLYGGIASAINKKPFIMNITGLGSAFLKTGLVKKIIINLYKFVLPNSKCVFFQNSFDQDSILKLKLKLNNYKLLPGSGVNLKEYSYMEYPPSDDVIKIL</sequence>